<dbReference type="GO" id="GO:0005576">
    <property type="term" value="C:extracellular region"/>
    <property type="evidence" value="ECO:0007669"/>
    <property type="project" value="UniProtKB-SubCell"/>
</dbReference>
<keyword evidence="5" id="KW-0732">Signal</keyword>
<evidence type="ECO:0000313" key="15">
    <source>
        <dbReference type="EMBL" id="KAJ7305281.1"/>
    </source>
</evidence>
<feature type="compositionally biased region" description="Basic and acidic residues" evidence="13">
    <location>
        <begin position="1"/>
        <end position="11"/>
    </location>
</feature>
<evidence type="ECO:0000256" key="12">
    <source>
        <dbReference type="ARBA" id="ARBA00077478"/>
    </source>
</evidence>
<dbReference type="SMART" id="SM01039">
    <property type="entry name" value="BRICHOS"/>
    <property type="match status" value="1"/>
</dbReference>
<comment type="similarity">
    <text evidence="10">Belongs to the gastrokine family.</text>
</comment>
<gene>
    <name evidence="15" type="ORF">JRQ81_011198</name>
</gene>
<evidence type="ECO:0000256" key="3">
    <source>
        <dbReference type="ARBA" id="ARBA00004613"/>
    </source>
</evidence>
<dbReference type="Pfam" id="PF04089">
    <property type="entry name" value="BRICHOS"/>
    <property type="match status" value="1"/>
</dbReference>
<dbReference type="GO" id="GO:0005794">
    <property type="term" value="C:Golgi apparatus"/>
    <property type="evidence" value="ECO:0007669"/>
    <property type="project" value="UniProtKB-SubCell"/>
</dbReference>
<name>A0A9Q0XAX2_9SAUR</name>
<dbReference type="OrthoDB" id="8674753at2759"/>
<reference evidence="15" key="1">
    <citation type="journal article" date="2023" name="DNA Res.">
        <title>Chromosome-level genome assembly of Phrynocephalus forsythii using third-generation DNA sequencing and Hi-C analysis.</title>
        <authorList>
            <person name="Qi Y."/>
            <person name="Zhao W."/>
            <person name="Zhao Y."/>
            <person name="Niu C."/>
            <person name="Cao S."/>
            <person name="Zhang Y."/>
        </authorList>
    </citation>
    <scope>NUCLEOTIDE SEQUENCE</scope>
    <source>
        <tissue evidence="15">Muscle</tissue>
    </source>
</reference>
<keyword evidence="4" id="KW-0964">Secreted</keyword>
<keyword evidence="7" id="KW-1015">Disulfide bond</keyword>
<evidence type="ECO:0000256" key="8">
    <source>
        <dbReference type="ARBA" id="ARBA00023246"/>
    </source>
</evidence>
<dbReference type="PROSITE" id="PS50869">
    <property type="entry name" value="BRICHOS"/>
    <property type="match status" value="1"/>
</dbReference>
<dbReference type="FunFam" id="3.30.390.150:FF:000003">
    <property type="entry name" value="Gastrokine 1"/>
    <property type="match status" value="1"/>
</dbReference>
<evidence type="ECO:0000256" key="13">
    <source>
        <dbReference type="SAM" id="MobiDB-lite"/>
    </source>
</evidence>
<sequence>MKLTNIDEQKDNNVGGSSHQSVSIDHEKQVVNVDDNNGWKSWNTVWDYKTGYAATRILSKKSCVVTKMNPEIMPDVTTLPNAIKEKQKAPNRDVADKEVTYMVSSKRITDLTTYGKNVEALCKGIPTYPAFEVKRECQDSTLSLALRYPKAEYYKSVFQLLTMSHTGSVDQYF</sequence>
<feature type="domain" description="BRICHOS" evidence="14">
    <location>
        <begin position="36"/>
        <end position="130"/>
    </location>
</feature>
<feature type="compositionally biased region" description="Polar residues" evidence="13">
    <location>
        <begin position="12"/>
        <end position="23"/>
    </location>
</feature>
<evidence type="ECO:0000259" key="14">
    <source>
        <dbReference type="PROSITE" id="PS50869"/>
    </source>
</evidence>
<protein>
    <recommendedName>
        <fullName evidence="11">Gastrokine-1</fullName>
    </recommendedName>
    <alternativeName>
        <fullName evidence="12">18 kDa antrum mucosa protein</fullName>
    </alternativeName>
</protein>
<evidence type="ECO:0000256" key="6">
    <source>
        <dbReference type="ARBA" id="ARBA00023034"/>
    </source>
</evidence>
<keyword evidence="6" id="KW-0333">Golgi apparatus</keyword>
<comment type="function">
    <text evidence="9">Has mitogenic activity and may be involved in maintaining the integrity of the gastric mucosal epithelium.</text>
</comment>
<evidence type="ECO:0000256" key="2">
    <source>
        <dbReference type="ARBA" id="ARBA00004555"/>
    </source>
</evidence>
<dbReference type="InterPro" id="IPR051772">
    <property type="entry name" value="Gastrokine"/>
</dbReference>
<dbReference type="Proteomes" id="UP001142489">
    <property type="component" value="Unassembled WGS sequence"/>
</dbReference>
<comment type="subcellular location">
    <subcellularLocation>
        <location evidence="1">Cytoplasmic granule</location>
    </subcellularLocation>
    <subcellularLocation>
        <location evidence="2">Golgi apparatus</location>
    </subcellularLocation>
    <subcellularLocation>
        <location evidence="3">Secreted</location>
    </subcellularLocation>
</comment>
<evidence type="ECO:0000256" key="1">
    <source>
        <dbReference type="ARBA" id="ARBA00004463"/>
    </source>
</evidence>
<evidence type="ECO:0000256" key="11">
    <source>
        <dbReference type="ARBA" id="ARBA00070192"/>
    </source>
</evidence>
<dbReference type="AlphaFoldDB" id="A0A9Q0XAX2"/>
<evidence type="ECO:0000256" key="7">
    <source>
        <dbReference type="ARBA" id="ARBA00023157"/>
    </source>
</evidence>
<organism evidence="15 16">
    <name type="scientific">Phrynocephalus forsythii</name>
    <dbReference type="NCBI Taxonomy" id="171643"/>
    <lineage>
        <taxon>Eukaryota</taxon>
        <taxon>Metazoa</taxon>
        <taxon>Chordata</taxon>
        <taxon>Craniata</taxon>
        <taxon>Vertebrata</taxon>
        <taxon>Euteleostomi</taxon>
        <taxon>Lepidosauria</taxon>
        <taxon>Squamata</taxon>
        <taxon>Bifurcata</taxon>
        <taxon>Unidentata</taxon>
        <taxon>Episquamata</taxon>
        <taxon>Toxicofera</taxon>
        <taxon>Iguania</taxon>
        <taxon>Acrodonta</taxon>
        <taxon>Agamidae</taxon>
        <taxon>Agaminae</taxon>
        <taxon>Phrynocephalus</taxon>
    </lineage>
</organism>
<evidence type="ECO:0000256" key="5">
    <source>
        <dbReference type="ARBA" id="ARBA00022729"/>
    </source>
</evidence>
<dbReference type="PANTHER" id="PTHR16483">
    <property type="entry name" value="GASTROKINE 1"/>
    <property type="match status" value="1"/>
</dbReference>
<comment type="caution">
    <text evidence="15">The sequence shown here is derived from an EMBL/GenBank/DDBJ whole genome shotgun (WGS) entry which is preliminary data.</text>
</comment>
<dbReference type="EMBL" id="JAPFRF010000022">
    <property type="protein sequence ID" value="KAJ7305281.1"/>
    <property type="molecule type" value="Genomic_DNA"/>
</dbReference>
<keyword evidence="16" id="KW-1185">Reference proteome</keyword>
<evidence type="ECO:0000256" key="10">
    <source>
        <dbReference type="ARBA" id="ARBA00061085"/>
    </source>
</evidence>
<feature type="region of interest" description="Disordered" evidence="13">
    <location>
        <begin position="1"/>
        <end position="26"/>
    </location>
</feature>
<dbReference type="InterPro" id="IPR007084">
    <property type="entry name" value="BRICHOS_dom"/>
</dbReference>
<evidence type="ECO:0000256" key="9">
    <source>
        <dbReference type="ARBA" id="ARBA00053890"/>
    </source>
</evidence>
<dbReference type="Gene3D" id="3.30.390.150">
    <property type="match status" value="1"/>
</dbReference>
<evidence type="ECO:0000256" key="4">
    <source>
        <dbReference type="ARBA" id="ARBA00022525"/>
    </source>
</evidence>
<accession>A0A9Q0XAX2</accession>
<evidence type="ECO:0000313" key="16">
    <source>
        <dbReference type="Proteomes" id="UP001142489"/>
    </source>
</evidence>
<proteinExistence type="inferred from homology"/>
<keyword evidence="8" id="KW-0497">Mitogen</keyword>
<dbReference type="GO" id="GO:0051781">
    <property type="term" value="P:positive regulation of cell division"/>
    <property type="evidence" value="ECO:0007669"/>
    <property type="project" value="UniProtKB-KW"/>
</dbReference>